<dbReference type="AlphaFoldDB" id="A0A418C841"/>
<keyword evidence="5" id="KW-0472">Membrane</keyword>
<dbReference type="Gene3D" id="1.10.8.270">
    <property type="entry name" value="putative rabgap domain of human tbc1 domain family member 14 like domains"/>
    <property type="match status" value="1"/>
</dbReference>
<keyword evidence="4" id="KW-0408">Iron</keyword>
<feature type="transmembrane region" description="Helical" evidence="5">
    <location>
        <begin position="6"/>
        <end position="26"/>
    </location>
</feature>
<evidence type="ECO:0000256" key="5">
    <source>
        <dbReference type="SAM" id="Phobius"/>
    </source>
</evidence>
<comment type="caution">
    <text evidence="7">The sequence shown here is derived from an EMBL/GenBank/DDBJ whole genome shotgun (WGS) entry which is preliminary data.</text>
</comment>
<evidence type="ECO:0000313" key="7">
    <source>
        <dbReference type="EMBL" id="RHY67647.1"/>
    </source>
</evidence>
<dbReference type="EMBL" id="QUTB01003501">
    <property type="protein sequence ID" value="RHY67647.1"/>
    <property type="molecule type" value="Genomic_DNA"/>
</dbReference>
<dbReference type="GO" id="GO:0016705">
    <property type="term" value="F:oxidoreductase activity, acting on paired donors, with incorporation or reduction of molecular oxygen"/>
    <property type="evidence" value="ECO:0007669"/>
    <property type="project" value="InterPro"/>
</dbReference>
<comment type="similarity">
    <text evidence="1">Belongs to the cytochrome P450 family.</text>
</comment>
<dbReference type="Proteomes" id="UP000283543">
    <property type="component" value="Unassembled WGS sequence"/>
</dbReference>
<keyword evidence="5" id="KW-0812">Transmembrane</keyword>
<keyword evidence="3" id="KW-0479">Metal-binding</keyword>
<dbReference type="InterPro" id="IPR000195">
    <property type="entry name" value="Rab-GAP-TBC_dom"/>
</dbReference>
<dbReference type="InterPro" id="IPR002403">
    <property type="entry name" value="Cyt_P450_E_grp-IV"/>
</dbReference>
<organism evidence="7 8">
    <name type="scientific">Aphanomyces astaci</name>
    <name type="common">Crayfish plague agent</name>
    <dbReference type="NCBI Taxonomy" id="112090"/>
    <lineage>
        <taxon>Eukaryota</taxon>
        <taxon>Sar</taxon>
        <taxon>Stramenopiles</taxon>
        <taxon>Oomycota</taxon>
        <taxon>Saprolegniomycetes</taxon>
        <taxon>Saprolegniales</taxon>
        <taxon>Verrucalvaceae</taxon>
        <taxon>Aphanomyces</taxon>
    </lineage>
</organism>
<accession>A0A418C841</accession>
<dbReference type="GO" id="GO:0042632">
    <property type="term" value="P:cholesterol homeostasis"/>
    <property type="evidence" value="ECO:0007669"/>
    <property type="project" value="TreeGrafter"/>
</dbReference>
<dbReference type="Pfam" id="PF00566">
    <property type="entry name" value="RabGAP-TBC"/>
    <property type="match status" value="1"/>
</dbReference>
<dbReference type="Gene3D" id="1.10.630.10">
    <property type="entry name" value="Cytochrome P450"/>
    <property type="match status" value="2"/>
</dbReference>
<dbReference type="VEuPathDB" id="FungiDB:H257_00371"/>
<dbReference type="SUPFAM" id="SSF47923">
    <property type="entry name" value="Ypt/Rab-GAP domain of gyp1p"/>
    <property type="match status" value="1"/>
</dbReference>
<dbReference type="InterPro" id="IPR035969">
    <property type="entry name" value="Rab-GAP_TBC_sf"/>
</dbReference>
<proteinExistence type="inferred from homology"/>
<gene>
    <name evidence="7" type="ORF">DYB34_002451</name>
</gene>
<evidence type="ECO:0000256" key="1">
    <source>
        <dbReference type="ARBA" id="ARBA00010617"/>
    </source>
</evidence>
<evidence type="ECO:0000313" key="8">
    <source>
        <dbReference type="Proteomes" id="UP000283543"/>
    </source>
</evidence>
<sequence length="542" mass="60214">MDVFSNPVAAASVITAMLGVIAWLAFTRTSPRGAPPVVPSWVPFLGSTLSFSKDPVAFLRQCQAKYGSVFSVYLAGKTMTFFVSPKSYSALLKHKSLSHKPAFQDISQKALDQSAAFARYTQALHPDSPVVDYHKLIHPHLQHSSAVGALIERTLAQQRRVLGQFGASQRLSLLSFVERCIFESGTRVLLGDSLVDANPTLWQAFHTFDQSFPLFVAGVPPRRIAVKTTFPAHVVAPYDAAKESMALLWAASANSIPTTFWSLFYLLQNPTAWSAVQDEVRGHLGVGDVWSGDQLGKCVLLASAVDEALRLSASSLMMRVATEDVELKLPVHPSFIANFRQVDRFVHATSAQAEAFKPFGMGVTMCPEVSRVRRVPANRRATSYLAGSMPCLDITPIEYLYCVMKRRHMSFSTIPSLDDIERRYGQNATPTLGPNPSKLALDLHQIHIDTDRTFNLPRHRSLPFDPRSTTKDSRKHALRRVLKAYATSNPSIGYCQVYHFQVFVTNTRLRSLEEQFCRTSNGGTFLDEDLMEVHHPICPTSE</sequence>
<evidence type="ECO:0000256" key="4">
    <source>
        <dbReference type="ARBA" id="ARBA00023004"/>
    </source>
</evidence>
<dbReference type="PANTHER" id="PTHR24304">
    <property type="entry name" value="CYTOCHROME P450 FAMILY 7"/>
    <property type="match status" value="1"/>
</dbReference>
<dbReference type="PRINTS" id="PR00465">
    <property type="entry name" value="EP450IV"/>
</dbReference>
<protein>
    <recommendedName>
        <fullName evidence="6">Rab-GAP TBC domain-containing protein</fullName>
    </recommendedName>
</protein>
<dbReference type="PANTHER" id="PTHR24304:SF2">
    <property type="entry name" value="24-HYDROXYCHOLESTEROL 7-ALPHA-HYDROXYLASE"/>
    <property type="match status" value="1"/>
</dbReference>
<dbReference type="GO" id="GO:0008395">
    <property type="term" value="F:steroid hydroxylase activity"/>
    <property type="evidence" value="ECO:0007669"/>
    <property type="project" value="TreeGrafter"/>
</dbReference>
<dbReference type="VEuPathDB" id="FungiDB:H257_00369"/>
<dbReference type="Pfam" id="PF00067">
    <property type="entry name" value="p450"/>
    <property type="match status" value="2"/>
</dbReference>
<reference evidence="7 8" key="1">
    <citation type="submission" date="2018-08" db="EMBL/GenBank/DDBJ databases">
        <title>Aphanomyces genome sequencing and annotation.</title>
        <authorList>
            <person name="Minardi D."/>
            <person name="Oidtmann B."/>
            <person name="Van Der Giezen M."/>
            <person name="Studholme D.J."/>
        </authorList>
    </citation>
    <scope>NUCLEOTIDE SEQUENCE [LARGE SCALE GENOMIC DNA]</scope>
    <source>
        <strain evidence="7 8">Si</strain>
    </source>
</reference>
<dbReference type="SUPFAM" id="SSF48264">
    <property type="entry name" value="Cytochrome P450"/>
    <property type="match status" value="1"/>
</dbReference>
<dbReference type="InterPro" id="IPR001128">
    <property type="entry name" value="Cyt_P450"/>
</dbReference>
<evidence type="ECO:0000259" key="6">
    <source>
        <dbReference type="Pfam" id="PF00566"/>
    </source>
</evidence>
<dbReference type="GO" id="GO:0020037">
    <property type="term" value="F:heme binding"/>
    <property type="evidence" value="ECO:0007669"/>
    <property type="project" value="InterPro"/>
</dbReference>
<keyword evidence="5" id="KW-1133">Transmembrane helix</keyword>
<feature type="domain" description="Rab-GAP TBC" evidence="6">
    <location>
        <begin position="442"/>
        <end position="502"/>
    </location>
</feature>
<evidence type="ECO:0000256" key="2">
    <source>
        <dbReference type="ARBA" id="ARBA00022617"/>
    </source>
</evidence>
<keyword evidence="2" id="KW-0349">Heme</keyword>
<name>A0A418C841_APHAT</name>
<dbReference type="GO" id="GO:0005506">
    <property type="term" value="F:iron ion binding"/>
    <property type="evidence" value="ECO:0007669"/>
    <property type="project" value="InterPro"/>
</dbReference>
<evidence type="ECO:0000256" key="3">
    <source>
        <dbReference type="ARBA" id="ARBA00022723"/>
    </source>
</evidence>
<dbReference type="InterPro" id="IPR050529">
    <property type="entry name" value="CYP450_sterol_14alpha_dmase"/>
</dbReference>
<dbReference type="InterPro" id="IPR036396">
    <property type="entry name" value="Cyt_P450_sf"/>
</dbReference>